<protein>
    <recommendedName>
        <fullName evidence="6">Mediator of RNA polymerase II transcription subunit 6</fullName>
    </recommendedName>
    <alternativeName>
        <fullName evidence="6">Mediator complex subunit 6</fullName>
    </alternativeName>
</protein>
<dbReference type="KEGG" id="ehx:EMIHUDRAFT_253492"/>
<evidence type="ECO:0000256" key="4">
    <source>
        <dbReference type="ARBA" id="ARBA00023163"/>
    </source>
</evidence>
<feature type="region of interest" description="Disordered" evidence="7">
    <location>
        <begin position="131"/>
        <end position="152"/>
    </location>
</feature>
<reference evidence="8" key="2">
    <citation type="submission" date="2024-10" db="UniProtKB">
        <authorList>
            <consortium name="EnsemblProtists"/>
        </authorList>
    </citation>
    <scope>IDENTIFICATION</scope>
</reference>
<dbReference type="Gene3D" id="3.10.450.580">
    <property type="entry name" value="Mediator complex, subunit Med6"/>
    <property type="match status" value="1"/>
</dbReference>
<dbReference type="GO" id="GO:0006357">
    <property type="term" value="P:regulation of transcription by RNA polymerase II"/>
    <property type="evidence" value="ECO:0007669"/>
    <property type="project" value="InterPro"/>
</dbReference>
<dbReference type="PANTHER" id="PTHR13104">
    <property type="entry name" value="MED-6-RELATED"/>
    <property type="match status" value="1"/>
</dbReference>
<dbReference type="Pfam" id="PF04934">
    <property type="entry name" value="Med6"/>
    <property type="match status" value="1"/>
</dbReference>
<dbReference type="RefSeq" id="XP_005784041.1">
    <property type="nucleotide sequence ID" value="XM_005783984.1"/>
</dbReference>
<dbReference type="InterPro" id="IPR038566">
    <property type="entry name" value="Mediator_Med6_sf"/>
</dbReference>
<comment type="similarity">
    <text evidence="2 6">Belongs to the Mediator complex subunit 6 family.</text>
</comment>
<dbReference type="PaxDb" id="2903-EOD31612"/>
<gene>
    <name evidence="6" type="primary">MED6</name>
</gene>
<dbReference type="GO" id="GO:0016592">
    <property type="term" value="C:mediator complex"/>
    <property type="evidence" value="ECO:0007669"/>
    <property type="project" value="InterPro"/>
</dbReference>
<dbReference type="EnsemblProtists" id="EOD31612">
    <property type="protein sequence ID" value="EOD31612"/>
    <property type="gene ID" value="EMIHUDRAFT_253492"/>
</dbReference>
<evidence type="ECO:0000256" key="2">
    <source>
        <dbReference type="ARBA" id="ARBA00007526"/>
    </source>
</evidence>
<dbReference type="GO" id="GO:0003712">
    <property type="term" value="F:transcription coregulator activity"/>
    <property type="evidence" value="ECO:0007669"/>
    <property type="project" value="InterPro"/>
</dbReference>
<evidence type="ECO:0000256" key="1">
    <source>
        <dbReference type="ARBA" id="ARBA00004123"/>
    </source>
</evidence>
<comment type="subcellular location">
    <subcellularLocation>
        <location evidence="1 6">Nucleus</location>
    </subcellularLocation>
</comment>
<keyword evidence="3 6" id="KW-0805">Transcription regulation</keyword>
<dbReference type="HOGENOM" id="CLU_1725752_0_0_1"/>
<organism evidence="8 9">
    <name type="scientific">Emiliania huxleyi (strain CCMP1516)</name>
    <dbReference type="NCBI Taxonomy" id="280463"/>
    <lineage>
        <taxon>Eukaryota</taxon>
        <taxon>Haptista</taxon>
        <taxon>Haptophyta</taxon>
        <taxon>Prymnesiophyceae</taxon>
        <taxon>Isochrysidales</taxon>
        <taxon>Noelaerhabdaceae</taxon>
        <taxon>Emiliania</taxon>
    </lineage>
</organism>
<evidence type="ECO:0000256" key="7">
    <source>
        <dbReference type="SAM" id="MobiDB-lite"/>
    </source>
</evidence>
<dbReference type="STRING" id="2903.R1D9N1"/>
<comment type="subunit">
    <text evidence="6">Component of the Mediator complex.</text>
</comment>
<keyword evidence="6" id="KW-0010">Activator</keyword>
<keyword evidence="5 6" id="KW-0539">Nucleus</keyword>
<dbReference type="Proteomes" id="UP000013827">
    <property type="component" value="Unassembled WGS sequence"/>
</dbReference>
<name>A0A0D3K777_EMIH1</name>
<keyword evidence="4 6" id="KW-0804">Transcription</keyword>
<evidence type="ECO:0000313" key="8">
    <source>
        <dbReference type="EnsemblProtists" id="EOD31612"/>
    </source>
</evidence>
<evidence type="ECO:0000256" key="3">
    <source>
        <dbReference type="ARBA" id="ARBA00023015"/>
    </source>
</evidence>
<evidence type="ECO:0000256" key="5">
    <source>
        <dbReference type="ARBA" id="ARBA00023242"/>
    </source>
</evidence>
<evidence type="ECO:0000313" key="9">
    <source>
        <dbReference type="Proteomes" id="UP000013827"/>
    </source>
</evidence>
<feature type="compositionally biased region" description="Gly residues" evidence="7">
    <location>
        <begin position="136"/>
        <end position="145"/>
    </location>
</feature>
<dbReference type="InterPro" id="IPR007018">
    <property type="entry name" value="Mediator_Med6"/>
</dbReference>
<evidence type="ECO:0000256" key="6">
    <source>
        <dbReference type="RuleBase" id="RU364143"/>
    </source>
</evidence>
<dbReference type="AlphaFoldDB" id="A0A0D3K777"/>
<reference evidence="9" key="1">
    <citation type="journal article" date="2013" name="Nature">
        <title>Pan genome of the phytoplankton Emiliania underpins its global distribution.</title>
        <authorList>
            <person name="Read B.A."/>
            <person name="Kegel J."/>
            <person name="Klute M.J."/>
            <person name="Kuo A."/>
            <person name="Lefebvre S.C."/>
            <person name="Maumus F."/>
            <person name="Mayer C."/>
            <person name="Miller J."/>
            <person name="Monier A."/>
            <person name="Salamov A."/>
            <person name="Young J."/>
            <person name="Aguilar M."/>
            <person name="Claverie J.M."/>
            <person name="Frickenhaus S."/>
            <person name="Gonzalez K."/>
            <person name="Herman E.K."/>
            <person name="Lin Y.C."/>
            <person name="Napier J."/>
            <person name="Ogata H."/>
            <person name="Sarno A.F."/>
            <person name="Shmutz J."/>
            <person name="Schroeder D."/>
            <person name="de Vargas C."/>
            <person name="Verret F."/>
            <person name="von Dassow P."/>
            <person name="Valentin K."/>
            <person name="Van de Peer Y."/>
            <person name="Wheeler G."/>
            <person name="Dacks J.B."/>
            <person name="Delwiche C.F."/>
            <person name="Dyhrman S.T."/>
            <person name="Glockner G."/>
            <person name="John U."/>
            <person name="Richards T."/>
            <person name="Worden A.Z."/>
            <person name="Zhang X."/>
            <person name="Grigoriev I.V."/>
            <person name="Allen A.E."/>
            <person name="Bidle K."/>
            <person name="Borodovsky M."/>
            <person name="Bowler C."/>
            <person name="Brownlee C."/>
            <person name="Cock J.M."/>
            <person name="Elias M."/>
            <person name="Gladyshev V.N."/>
            <person name="Groth M."/>
            <person name="Guda C."/>
            <person name="Hadaegh A."/>
            <person name="Iglesias-Rodriguez M.D."/>
            <person name="Jenkins J."/>
            <person name="Jones B.M."/>
            <person name="Lawson T."/>
            <person name="Leese F."/>
            <person name="Lindquist E."/>
            <person name="Lobanov A."/>
            <person name="Lomsadze A."/>
            <person name="Malik S.B."/>
            <person name="Marsh M.E."/>
            <person name="Mackinder L."/>
            <person name="Mock T."/>
            <person name="Mueller-Roeber B."/>
            <person name="Pagarete A."/>
            <person name="Parker M."/>
            <person name="Probert I."/>
            <person name="Quesneville H."/>
            <person name="Raines C."/>
            <person name="Rensing S.A."/>
            <person name="Riano-Pachon D.M."/>
            <person name="Richier S."/>
            <person name="Rokitta S."/>
            <person name="Shiraiwa Y."/>
            <person name="Soanes D.M."/>
            <person name="van der Giezen M."/>
            <person name="Wahlund T.M."/>
            <person name="Williams B."/>
            <person name="Wilson W."/>
            <person name="Wolfe G."/>
            <person name="Wurch L.L."/>
        </authorList>
    </citation>
    <scope>NUCLEOTIDE SEQUENCE</scope>
</reference>
<keyword evidence="9" id="KW-1185">Reference proteome</keyword>
<sequence length="152" mass="16863">MEQAPLTRVSWQDLEWLRHFPLNRDTVLDYFANSQARVFYDRTCLNEQLNMQQGLSREERAEMLEQMSGIELLRRHTCLSIAIAAVPACGRYALAKAQEAPTLNSVLRSRLLRLSWLLESAFEAVRGVTAPQRAGGDAGPKGGGATAMDVGS</sequence>
<accession>A0A0D3K777</accession>
<proteinExistence type="inferred from homology"/>
<comment type="function">
    <text evidence="6">Component of the Mediator complex, a coactivator involved in the regulated transcription of nearly all RNA polymerase II-dependent genes. Mediator functions as a bridge to convey information from gene-specific regulatory proteins to the basal RNA polymerase II transcription machinery. Mediator is recruited to promoters by direct interactions with regulatory proteins and serves as a scaffold for the assembly of a functional preinitiation complex with RNA polymerase II and the general transcription factors.</text>
</comment>